<dbReference type="RefSeq" id="WP_277579028.1">
    <property type="nucleotide sequence ID" value="NZ_JANRMI010000004.1"/>
</dbReference>
<keyword evidence="5" id="KW-1185">Reference proteome</keyword>
<evidence type="ECO:0000259" key="3">
    <source>
        <dbReference type="Pfam" id="PF13505"/>
    </source>
</evidence>
<organism evidence="4 5">
    <name type="scientific">Bdellovibrio svalbardensis</name>
    <dbReference type="NCBI Taxonomy" id="2972972"/>
    <lineage>
        <taxon>Bacteria</taxon>
        <taxon>Pseudomonadati</taxon>
        <taxon>Bdellovibrionota</taxon>
        <taxon>Bdellovibrionia</taxon>
        <taxon>Bdellovibrionales</taxon>
        <taxon>Pseudobdellovibrionaceae</taxon>
        <taxon>Bdellovibrio</taxon>
    </lineage>
</organism>
<dbReference type="InterPro" id="IPR027385">
    <property type="entry name" value="Beta-barrel_OMP"/>
</dbReference>
<evidence type="ECO:0000256" key="1">
    <source>
        <dbReference type="ARBA" id="ARBA00022729"/>
    </source>
</evidence>
<dbReference type="Pfam" id="PF13505">
    <property type="entry name" value="OMP_b-brl"/>
    <property type="match status" value="1"/>
</dbReference>
<evidence type="ECO:0000313" key="5">
    <source>
        <dbReference type="Proteomes" id="UP001152321"/>
    </source>
</evidence>
<dbReference type="EMBL" id="JANRMI010000004">
    <property type="protein sequence ID" value="MDG0817556.1"/>
    <property type="molecule type" value="Genomic_DNA"/>
</dbReference>
<comment type="caution">
    <text evidence="4">The sequence shown here is derived from an EMBL/GenBank/DDBJ whole genome shotgun (WGS) entry which is preliminary data.</text>
</comment>
<protein>
    <submittedName>
        <fullName evidence="4">Outer membrane beta-barrel domain-containing protein</fullName>
    </submittedName>
</protein>
<accession>A0ABT6DL05</accession>
<evidence type="ECO:0000313" key="4">
    <source>
        <dbReference type="EMBL" id="MDG0817556.1"/>
    </source>
</evidence>
<dbReference type="NCBIfam" id="TIGR04565">
    <property type="entry name" value="OMP_myx_plus"/>
    <property type="match status" value="1"/>
</dbReference>
<dbReference type="Gene3D" id="2.40.160.20">
    <property type="match status" value="1"/>
</dbReference>
<proteinExistence type="predicted"/>
<dbReference type="SUPFAM" id="SSF56925">
    <property type="entry name" value="OMPA-like"/>
    <property type="match status" value="1"/>
</dbReference>
<name>A0ABT6DL05_9BACT</name>
<feature type="chain" id="PRO_5046390365" evidence="2">
    <location>
        <begin position="27"/>
        <end position="262"/>
    </location>
</feature>
<dbReference type="Proteomes" id="UP001152321">
    <property type="component" value="Unassembled WGS sequence"/>
</dbReference>
<dbReference type="InterPro" id="IPR011250">
    <property type="entry name" value="OMP/PagP_B-barrel"/>
</dbReference>
<reference evidence="4" key="1">
    <citation type="submission" date="2022-08" db="EMBL/GenBank/DDBJ databases">
        <title>Novel Bdellovibrio Species Isolated from Svalbard: Designation Bdellovibrio svalbardensis.</title>
        <authorList>
            <person name="Mitchell R.J."/>
            <person name="Choi S.Y."/>
        </authorList>
    </citation>
    <scope>NUCLEOTIDE SEQUENCE</scope>
    <source>
        <strain evidence="4">PAP01</strain>
    </source>
</reference>
<dbReference type="InterPro" id="IPR030820">
    <property type="entry name" value="OMP_myx_plus_Proteobacteria"/>
</dbReference>
<feature type="signal peptide" evidence="2">
    <location>
        <begin position="1"/>
        <end position="26"/>
    </location>
</feature>
<keyword evidence="1 2" id="KW-0732">Signal</keyword>
<feature type="domain" description="Outer membrane protein beta-barrel" evidence="3">
    <location>
        <begin position="68"/>
        <end position="229"/>
    </location>
</feature>
<evidence type="ECO:0000256" key="2">
    <source>
        <dbReference type="SAM" id="SignalP"/>
    </source>
</evidence>
<gene>
    <name evidence="4" type="ORF">NWE73_14335</name>
</gene>
<sequence length="262" mass="29586">MFKKSLLVINMSVILWGIGAASTATAQDTKPEAKQERGSDKLDIKKLEQKYWAAKDDDFSVVQNRRYTKADRFYLTASAGIPFNDPYSTGSIFAANLGYFMNERWGFEFNYNSANMKDNDAVDQFVNTYKVMPDHNIFKSSQFVSAIWVPFYAKMSALDKAIIYFDMGLSVGVGNLNYEIAKVEGNDSKGTFAYKLGVFQQIFFSEHFAVRVDLNNTWSSQNKMKYYVPGSTVNGNAITGTRDQGSETVNDTSLMIGLTYWH</sequence>